<sequence>MRQKITPGFLQRFSGNSSVPLVLFFLENHLNVFKIRRVTVSVFLRGRQRELDERNGVRAETSQLCVMAQTPTRCSSVVLHLAPWREVNSARGTVQCTTPQPWRRRLGNQQKDL</sequence>
<evidence type="ECO:0000313" key="2">
    <source>
        <dbReference type="Proteomes" id="UP000824219"/>
    </source>
</evidence>
<dbReference type="EMBL" id="JAHKSW010000008">
    <property type="protein sequence ID" value="KAG7328811.1"/>
    <property type="molecule type" value="Genomic_DNA"/>
</dbReference>
<name>A0A9D3NSU0_9TELE</name>
<dbReference type="Proteomes" id="UP000824219">
    <property type="component" value="Linkage Group LG08"/>
</dbReference>
<organism evidence="1 2">
    <name type="scientific">Hemibagrus wyckioides</name>
    <dbReference type="NCBI Taxonomy" id="337641"/>
    <lineage>
        <taxon>Eukaryota</taxon>
        <taxon>Metazoa</taxon>
        <taxon>Chordata</taxon>
        <taxon>Craniata</taxon>
        <taxon>Vertebrata</taxon>
        <taxon>Euteleostomi</taxon>
        <taxon>Actinopterygii</taxon>
        <taxon>Neopterygii</taxon>
        <taxon>Teleostei</taxon>
        <taxon>Ostariophysi</taxon>
        <taxon>Siluriformes</taxon>
        <taxon>Bagridae</taxon>
        <taxon>Hemibagrus</taxon>
    </lineage>
</organism>
<reference evidence="1 2" key="1">
    <citation type="submission" date="2021-06" db="EMBL/GenBank/DDBJ databases">
        <title>Chromosome-level genome assembly of the red-tail catfish (Hemibagrus wyckioides).</title>
        <authorList>
            <person name="Shao F."/>
        </authorList>
    </citation>
    <scope>NUCLEOTIDE SEQUENCE [LARGE SCALE GENOMIC DNA]</scope>
    <source>
        <strain evidence="1">EC202008001</strain>
        <tissue evidence="1">Blood</tissue>
    </source>
</reference>
<accession>A0A9D3NSU0</accession>
<proteinExistence type="predicted"/>
<keyword evidence="2" id="KW-1185">Reference proteome</keyword>
<dbReference type="AlphaFoldDB" id="A0A9D3NSU0"/>
<protein>
    <submittedName>
        <fullName evidence="1">Uncharacterized protein</fullName>
    </submittedName>
</protein>
<comment type="caution">
    <text evidence="1">The sequence shown here is derived from an EMBL/GenBank/DDBJ whole genome shotgun (WGS) entry which is preliminary data.</text>
</comment>
<gene>
    <name evidence="1" type="ORF">KOW79_006985</name>
</gene>
<evidence type="ECO:0000313" key="1">
    <source>
        <dbReference type="EMBL" id="KAG7328811.1"/>
    </source>
</evidence>